<protein>
    <submittedName>
        <fullName evidence="1">Uncharacterized protein</fullName>
    </submittedName>
</protein>
<name>A0A978W3B4_ZIZJJ</name>
<dbReference type="EMBL" id="JAEACU010000001">
    <property type="protein sequence ID" value="KAH7546448.1"/>
    <property type="molecule type" value="Genomic_DNA"/>
</dbReference>
<dbReference type="Proteomes" id="UP000813462">
    <property type="component" value="Unassembled WGS sequence"/>
</dbReference>
<sequence>MKIVSLSNRSNPLIDTSGLLNITEDRGLVLHDNNGTSMTLNSENPEMTWKQGSIKDATMETEALICELKTSITCIDELRGTHKLKINGMQDNELPLCSFSIIETAAGYFSCTNKLGQGGFGPIHKAREILLSSWMSTSIAASWTFTLEVYPNNTNQLVIQRRGKLYWHNGNRYAHNFTYFPAYSSFYDILSIEENGSKGCIDPKSSKCRSRYKFLQIYGHLDS</sequence>
<reference evidence="1" key="1">
    <citation type="journal article" date="2021" name="Front. Plant Sci.">
        <title>Chromosome-Scale Genome Assembly for Chinese Sour Jujube and Insights Into Its Genome Evolution and Domestication Signature.</title>
        <authorList>
            <person name="Shen L.-Y."/>
            <person name="Luo H."/>
            <person name="Wang X.-L."/>
            <person name="Wang X.-M."/>
            <person name="Qiu X.-J."/>
            <person name="Liu H."/>
            <person name="Zhou S.-S."/>
            <person name="Jia K.-H."/>
            <person name="Nie S."/>
            <person name="Bao Y.-T."/>
            <person name="Zhang R.-G."/>
            <person name="Yun Q.-Z."/>
            <person name="Chai Y.-H."/>
            <person name="Lu J.-Y."/>
            <person name="Li Y."/>
            <person name="Zhao S.-W."/>
            <person name="Mao J.-F."/>
            <person name="Jia S.-G."/>
            <person name="Mao Y.-M."/>
        </authorList>
    </citation>
    <scope>NUCLEOTIDE SEQUENCE</scope>
    <source>
        <strain evidence="1">AT0</strain>
        <tissue evidence="1">Leaf</tissue>
    </source>
</reference>
<dbReference type="AlphaFoldDB" id="A0A978W3B4"/>
<organism evidence="1 2">
    <name type="scientific">Ziziphus jujuba var. spinosa</name>
    <dbReference type="NCBI Taxonomy" id="714518"/>
    <lineage>
        <taxon>Eukaryota</taxon>
        <taxon>Viridiplantae</taxon>
        <taxon>Streptophyta</taxon>
        <taxon>Embryophyta</taxon>
        <taxon>Tracheophyta</taxon>
        <taxon>Spermatophyta</taxon>
        <taxon>Magnoliopsida</taxon>
        <taxon>eudicotyledons</taxon>
        <taxon>Gunneridae</taxon>
        <taxon>Pentapetalae</taxon>
        <taxon>rosids</taxon>
        <taxon>fabids</taxon>
        <taxon>Rosales</taxon>
        <taxon>Rhamnaceae</taxon>
        <taxon>Paliureae</taxon>
        <taxon>Ziziphus</taxon>
    </lineage>
</organism>
<accession>A0A978W3B4</accession>
<gene>
    <name evidence="1" type="ORF">FEM48_Zijuj01G0201900</name>
</gene>
<evidence type="ECO:0000313" key="1">
    <source>
        <dbReference type="EMBL" id="KAH7546448.1"/>
    </source>
</evidence>
<proteinExistence type="predicted"/>
<comment type="caution">
    <text evidence="1">The sequence shown here is derived from an EMBL/GenBank/DDBJ whole genome shotgun (WGS) entry which is preliminary data.</text>
</comment>
<evidence type="ECO:0000313" key="2">
    <source>
        <dbReference type="Proteomes" id="UP000813462"/>
    </source>
</evidence>